<evidence type="ECO:0000256" key="10">
    <source>
        <dbReference type="ARBA" id="ARBA00023004"/>
    </source>
</evidence>
<feature type="compositionally biased region" description="Basic and acidic residues" evidence="12">
    <location>
        <begin position="501"/>
        <end position="524"/>
    </location>
</feature>
<evidence type="ECO:0000256" key="4">
    <source>
        <dbReference type="ARBA" id="ARBA00022475"/>
    </source>
</evidence>
<dbReference type="GO" id="GO:0019646">
    <property type="term" value="P:aerobic electron transport chain"/>
    <property type="evidence" value="ECO:0007669"/>
    <property type="project" value="TreeGrafter"/>
</dbReference>
<name>A0PP39_MYCUA</name>
<dbReference type="eggNOG" id="COG1294">
    <property type="taxonomic scope" value="Bacteria"/>
</dbReference>
<dbReference type="GO" id="GO:0046872">
    <property type="term" value="F:metal ion binding"/>
    <property type="evidence" value="ECO:0007669"/>
    <property type="project" value="UniProtKB-KW"/>
</dbReference>
<dbReference type="AlphaFoldDB" id="A0PP39"/>
<feature type="region of interest" description="Disordered" evidence="12">
    <location>
        <begin position="494"/>
        <end position="538"/>
    </location>
</feature>
<organism evidence="14 15">
    <name type="scientific">Mycobacterium ulcerans (strain Agy99)</name>
    <dbReference type="NCBI Taxonomy" id="362242"/>
    <lineage>
        <taxon>Bacteria</taxon>
        <taxon>Bacillati</taxon>
        <taxon>Actinomycetota</taxon>
        <taxon>Actinomycetes</taxon>
        <taxon>Mycobacteriales</taxon>
        <taxon>Mycobacteriaceae</taxon>
        <taxon>Mycobacterium</taxon>
        <taxon>Mycobacterium ulcerans group</taxon>
    </lineage>
</organism>
<keyword evidence="7" id="KW-0479">Metal-binding</keyword>
<sequence length="538" mass="57337">MGLQELWFAVIAVLFLGFFILEGFDFGVGMLMAPFAHFGTGDPEIHRRTALNTIGPVWDGNEVWLITSGAAMFAAFPGWYATVFSTLYLPLLAILFGMIVRSVAIEWRGKVDDSKWRALADFGIAAGSWLPAILWGVAFAILVRGLPVDANGRLALSIGDVLNAYTLLGGLATAGLFLFYGAVFVALKTAGPIRDDAYRFAVVLSLPVTVLVAGFGVWTQLAYGKQWTWALLGVAVVAQMAAVLLVWRRVSDGWAFLCIAVVVAAVVLLLFGALYPNLVPSTLNERWNVTVYNASSTPYTLKIMTWVTALFAPLTVVYQAWTYWVFRQRISAERIPPSIGLWLGAPPDRKGLDHPRAAGPAAVAGVGRVAVLSDRLGDLRSGHLGLCHCVGDRAGEHGRARRQRPLGTVSTLLAGLAVDVVGAVGVACGDALAAGAPGPARGQRGDRRAQWAGAGVGDGPPAQRIGGTTRCRRGGGNPRTGRLATLFHRLPAHAVSCGDPDPGHRGDDRGLRREVGADRGDHPSTDPGLHGLDRVGYR</sequence>
<dbReference type="EMBL" id="CP000325">
    <property type="protein sequence ID" value="ABL04108.1"/>
    <property type="molecule type" value="Genomic_DNA"/>
</dbReference>
<evidence type="ECO:0000256" key="3">
    <source>
        <dbReference type="ARBA" id="ARBA00022448"/>
    </source>
</evidence>
<feature type="region of interest" description="Disordered" evidence="12">
    <location>
        <begin position="434"/>
        <end position="482"/>
    </location>
</feature>
<evidence type="ECO:0000256" key="8">
    <source>
        <dbReference type="ARBA" id="ARBA00022982"/>
    </source>
</evidence>
<keyword evidence="9 13" id="KW-1133">Transmembrane helix</keyword>
<evidence type="ECO:0000256" key="11">
    <source>
        <dbReference type="ARBA" id="ARBA00023136"/>
    </source>
</evidence>
<evidence type="ECO:0000256" key="13">
    <source>
        <dbReference type="SAM" id="Phobius"/>
    </source>
</evidence>
<dbReference type="InterPro" id="IPR003317">
    <property type="entry name" value="Cyt-d_oxidase_su2"/>
</dbReference>
<evidence type="ECO:0000256" key="12">
    <source>
        <dbReference type="SAM" id="MobiDB-lite"/>
    </source>
</evidence>
<evidence type="ECO:0000256" key="2">
    <source>
        <dbReference type="ARBA" id="ARBA00007543"/>
    </source>
</evidence>
<feature type="transmembrane region" description="Helical" evidence="13">
    <location>
        <begin position="162"/>
        <end position="187"/>
    </location>
</feature>
<keyword evidence="5" id="KW-0349">Heme</keyword>
<feature type="transmembrane region" description="Helical" evidence="13">
    <location>
        <begin position="227"/>
        <end position="247"/>
    </location>
</feature>
<dbReference type="GO" id="GO:0005886">
    <property type="term" value="C:plasma membrane"/>
    <property type="evidence" value="ECO:0007669"/>
    <property type="project" value="UniProtKB-SubCell"/>
</dbReference>
<evidence type="ECO:0000256" key="9">
    <source>
        <dbReference type="ARBA" id="ARBA00022989"/>
    </source>
</evidence>
<gene>
    <name evidence="14" type="primary">cydB</name>
    <name evidence="14" type="ordered locus">MUL_1603</name>
</gene>
<feature type="transmembrane region" description="Helical" evidence="13">
    <location>
        <begin position="303"/>
        <end position="326"/>
    </location>
</feature>
<dbReference type="GO" id="GO:0016682">
    <property type="term" value="F:oxidoreductase activity, acting on diphenols and related substances as donors, oxygen as acceptor"/>
    <property type="evidence" value="ECO:0007669"/>
    <property type="project" value="TreeGrafter"/>
</dbReference>
<evidence type="ECO:0000256" key="6">
    <source>
        <dbReference type="ARBA" id="ARBA00022692"/>
    </source>
</evidence>
<dbReference type="PANTHER" id="PTHR43141">
    <property type="entry name" value="CYTOCHROME BD2 SUBUNIT II"/>
    <property type="match status" value="1"/>
</dbReference>
<evidence type="ECO:0000313" key="14">
    <source>
        <dbReference type="EMBL" id="ABL04108.1"/>
    </source>
</evidence>
<dbReference type="Pfam" id="PF02322">
    <property type="entry name" value="Cyt_bd_oxida_II"/>
    <property type="match status" value="1"/>
</dbReference>
<comment type="similarity">
    <text evidence="2">Belongs to the cytochrome ubiquinol oxidase subunit 2 family.</text>
</comment>
<feature type="transmembrane region" description="Helical" evidence="13">
    <location>
        <begin position="119"/>
        <end position="142"/>
    </location>
</feature>
<accession>A0PP39</accession>
<dbReference type="GO" id="GO:0009055">
    <property type="term" value="F:electron transfer activity"/>
    <property type="evidence" value="ECO:0007669"/>
    <property type="project" value="TreeGrafter"/>
</dbReference>
<keyword evidence="4" id="KW-1003">Cell membrane</keyword>
<keyword evidence="3" id="KW-0813">Transport</keyword>
<dbReference type="Proteomes" id="UP000000765">
    <property type="component" value="Chromosome"/>
</dbReference>
<protein>
    <submittedName>
        <fullName evidence="14">Integral membrane cytochrome D ubiquinol oxidase (Subunit II) CydB</fullName>
    </submittedName>
</protein>
<comment type="subcellular location">
    <subcellularLocation>
        <location evidence="1">Cell membrane</location>
        <topology evidence="1">Multi-pass membrane protein</topology>
    </subcellularLocation>
</comment>
<proteinExistence type="inferred from homology"/>
<evidence type="ECO:0000256" key="7">
    <source>
        <dbReference type="ARBA" id="ARBA00022723"/>
    </source>
</evidence>
<dbReference type="HOGENOM" id="CLU_506065_0_0_11"/>
<keyword evidence="6 13" id="KW-0812">Transmembrane</keyword>
<dbReference type="GO" id="GO:0070069">
    <property type="term" value="C:cytochrome complex"/>
    <property type="evidence" value="ECO:0007669"/>
    <property type="project" value="TreeGrafter"/>
</dbReference>
<dbReference type="NCBIfam" id="TIGR00203">
    <property type="entry name" value="cydB"/>
    <property type="match status" value="1"/>
</dbReference>
<dbReference type="KEGG" id="mul:MUL_1603"/>
<keyword evidence="8" id="KW-0249">Electron transport</keyword>
<feature type="transmembrane region" description="Helical" evidence="13">
    <location>
        <begin position="6"/>
        <end position="24"/>
    </location>
</feature>
<evidence type="ECO:0000313" key="15">
    <source>
        <dbReference type="Proteomes" id="UP000000765"/>
    </source>
</evidence>
<keyword evidence="10" id="KW-0408">Iron</keyword>
<evidence type="ECO:0000256" key="5">
    <source>
        <dbReference type="ARBA" id="ARBA00022617"/>
    </source>
</evidence>
<feature type="transmembrane region" description="Helical" evidence="13">
    <location>
        <begin position="254"/>
        <end position="275"/>
    </location>
</feature>
<evidence type="ECO:0000256" key="1">
    <source>
        <dbReference type="ARBA" id="ARBA00004651"/>
    </source>
</evidence>
<dbReference type="PANTHER" id="PTHR43141:SF5">
    <property type="entry name" value="CYTOCHROME BD-I UBIQUINOL OXIDASE SUBUNIT 2"/>
    <property type="match status" value="1"/>
</dbReference>
<reference evidence="14 15" key="1">
    <citation type="journal article" date="2007" name="Genome Res.">
        <title>Reductive evolution and niche adaptation inferred from the genome of Mycobacterium ulcerans, the causative agent of Buruli ulcer.</title>
        <authorList>
            <person name="Stinear T.P."/>
            <person name="Seemann T."/>
            <person name="Pidot S."/>
            <person name="Frigui W."/>
            <person name="Reysset G."/>
            <person name="Garnier T."/>
            <person name="Meurice G."/>
            <person name="Simon D."/>
            <person name="Bouchier C."/>
            <person name="Ma L."/>
            <person name="Tichit M."/>
            <person name="Porter J.L."/>
            <person name="Ryan J."/>
            <person name="Johnson P.D."/>
            <person name="Davies J.K."/>
            <person name="Jenkin G.A."/>
            <person name="Small P.L."/>
            <person name="Jones L.M."/>
            <person name="Tekaia F."/>
            <person name="Laval F."/>
            <person name="Daffe M."/>
            <person name="Parkhill J."/>
            <person name="Cole S.T."/>
        </authorList>
    </citation>
    <scope>NUCLEOTIDE SEQUENCE [LARGE SCALE GENOMIC DNA]</scope>
    <source>
        <strain evidence="14 15">Agy99</strain>
    </source>
</reference>
<keyword evidence="11 13" id="KW-0472">Membrane</keyword>
<feature type="transmembrane region" description="Helical" evidence="13">
    <location>
        <begin position="199"/>
        <end position="221"/>
    </location>
</feature>
<feature type="transmembrane region" description="Helical" evidence="13">
    <location>
        <begin position="87"/>
        <end position="107"/>
    </location>
</feature>